<evidence type="ECO:0000256" key="1">
    <source>
        <dbReference type="ARBA" id="ARBA00010162"/>
    </source>
</evidence>
<dbReference type="Pfam" id="PF18639">
    <property type="entry name" value="Longin_2"/>
    <property type="match status" value="1"/>
</dbReference>
<organism evidence="8 9">
    <name type="scientific">Suhomyces tanzawaensis NRRL Y-17324</name>
    <dbReference type="NCBI Taxonomy" id="984487"/>
    <lineage>
        <taxon>Eukaryota</taxon>
        <taxon>Fungi</taxon>
        <taxon>Dikarya</taxon>
        <taxon>Ascomycota</taxon>
        <taxon>Saccharomycotina</taxon>
        <taxon>Pichiomycetes</taxon>
        <taxon>Debaryomycetaceae</taxon>
        <taxon>Suhomyces</taxon>
    </lineage>
</organism>
<dbReference type="InterPro" id="IPR041153">
    <property type="entry name" value="LST4_longin"/>
</dbReference>
<evidence type="ECO:0000256" key="5">
    <source>
        <dbReference type="ARBA" id="ARBA00022970"/>
    </source>
</evidence>
<feature type="compositionally biased region" description="Polar residues" evidence="6">
    <location>
        <begin position="511"/>
        <end position="524"/>
    </location>
</feature>
<evidence type="ECO:0000256" key="6">
    <source>
        <dbReference type="SAM" id="MobiDB-lite"/>
    </source>
</evidence>
<feature type="compositionally biased region" description="Low complexity" evidence="6">
    <location>
        <begin position="529"/>
        <end position="548"/>
    </location>
</feature>
<protein>
    <recommendedName>
        <fullName evidence="2">Protein LST4</fullName>
    </recommendedName>
</protein>
<dbReference type="GO" id="GO:0015031">
    <property type="term" value="P:protein transport"/>
    <property type="evidence" value="ECO:0007669"/>
    <property type="project" value="UniProtKB-KW"/>
</dbReference>
<dbReference type="AlphaFoldDB" id="A0A1E4SCH8"/>
<dbReference type="GeneID" id="30982561"/>
<feature type="compositionally biased region" description="Polar residues" evidence="6">
    <location>
        <begin position="7"/>
        <end position="31"/>
    </location>
</feature>
<dbReference type="Proteomes" id="UP000094285">
    <property type="component" value="Unassembled WGS sequence"/>
</dbReference>
<evidence type="ECO:0000256" key="4">
    <source>
        <dbReference type="ARBA" id="ARBA00022927"/>
    </source>
</evidence>
<comment type="similarity">
    <text evidence="1">Belongs to the LST4 family.</text>
</comment>
<dbReference type="STRING" id="984487.A0A1E4SCH8"/>
<feature type="domain" description="UDENN FNIP1/2-type" evidence="7">
    <location>
        <begin position="56"/>
        <end position="173"/>
    </location>
</feature>
<dbReference type="EMBL" id="KV453916">
    <property type="protein sequence ID" value="ODV77102.1"/>
    <property type="molecule type" value="Genomic_DNA"/>
</dbReference>
<evidence type="ECO:0000259" key="7">
    <source>
        <dbReference type="PROSITE" id="PS51836"/>
    </source>
</evidence>
<feature type="region of interest" description="Disordered" evidence="6">
    <location>
        <begin position="485"/>
        <end position="569"/>
    </location>
</feature>
<feature type="non-terminal residue" evidence="8">
    <location>
        <position position="929"/>
    </location>
</feature>
<evidence type="ECO:0000256" key="2">
    <source>
        <dbReference type="ARBA" id="ARBA00013394"/>
    </source>
</evidence>
<proteinExistence type="inferred from homology"/>
<dbReference type="InterPro" id="IPR037545">
    <property type="entry name" value="DENN_FNIP1/2"/>
</dbReference>
<keyword evidence="3" id="KW-0813">Transport</keyword>
<gene>
    <name evidence="8" type="ORF">CANTADRAFT_31997</name>
</gene>
<keyword evidence="9" id="KW-1185">Reference proteome</keyword>
<feature type="region of interest" description="Disordered" evidence="6">
    <location>
        <begin position="584"/>
        <end position="604"/>
    </location>
</feature>
<dbReference type="GO" id="GO:0006865">
    <property type="term" value="P:amino acid transport"/>
    <property type="evidence" value="ECO:0007669"/>
    <property type="project" value="UniProtKB-KW"/>
</dbReference>
<name>A0A1E4SCH8_9ASCO</name>
<reference evidence="9" key="1">
    <citation type="submission" date="2016-05" db="EMBL/GenBank/DDBJ databases">
        <title>Comparative genomics of biotechnologically important yeasts.</title>
        <authorList>
            <consortium name="DOE Joint Genome Institute"/>
            <person name="Riley R."/>
            <person name="Haridas S."/>
            <person name="Wolfe K.H."/>
            <person name="Lopes M.R."/>
            <person name="Hittinger C.T."/>
            <person name="Goker M."/>
            <person name="Salamov A."/>
            <person name="Wisecaver J."/>
            <person name="Long T.M."/>
            <person name="Aerts A.L."/>
            <person name="Barry K."/>
            <person name="Choi C."/>
            <person name="Clum A."/>
            <person name="Coughlan A.Y."/>
            <person name="Deshpande S."/>
            <person name="Douglass A.P."/>
            <person name="Hanson S.J."/>
            <person name="Klenk H.-P."/>
            <person name="Labutti K."/>
            <person name="Lapidus A."/>
            <person name="Lindquist E."/>
            <person name="Lipzen A."/>
            <person name="Meier-Kolthoff J.P."/>
            <person name="Ohm R.A."/>
            <person name="Otillar R.P."/>
            <person name="Pangilinan J."/>
            <person name="Peng Y."/>
            <person name="Rokas A."/>
            <person name="Rosa C.A."/>
            <person name="Scheuner C."/>
            <person name="Sibirny A.A."/>
            <person name="Slot J.C."/>
            <person name="Stielow J.B."/>
            <person name="Sun H."/>
            <person name="Kurtzman C.P."/>
            <person name="Blackwell M."/>
            <person name="Grigoriev I.V."/>
            <person name="Jeffries T.W."/>
        </authorList>
    </citation>
    <scope>NUCLEOTIDE SEQUENCE [LARGE SCALE GENOMIC DNA]</scope>
    <source>
        <strain evidence="9">NRRL Y-17324</strain>
    </source>
</reference>
<feature type="region of interest" description="Disordered" evidence="6">
    <location>
        <begin position="1"/>
        <end position="31"/>
    </location>
</feature>
<keyword evidence="4" id="KW-0653">Protein transport</keyword>
<dbReference type="PROSITE" id="PS51836">
    <property type="entry name" value="DENN_FNIP12"/>
    <property type="match status" value="1"/>
</dbReference>
<sequence>MLGRLFKQQSAQPHSGPSSTPPGQVNSSTFSSYEDPYTREILYGTHNPNQLKPYTFNNQLVRIIVSQDGGNLRSKQVLFDSANEPESPGSNSVFCKSPLASKHASHNRYMMMSKIHHNSSELNDYMFGCGLPTNQTHSSTKIHILPALNSLVYGSSRSVLITRLFSITDLDSSEPPGLSSIEGPSSSWNPTPTLPIKDSSIRNHPFAKMSNCQLASSPSSKPNNNINSRFAIGIIVPLESLYDIGDIVFNNWNELSHYLILLQRFTTKKLIHELNSGLMNNLNINDSPTSCPCPYIVNKRIQFPSSLLQSDPDLGNQVVKLIKLLHYTANVPKLMCANSLIRSCILSKSTSYNSILLNWVLEVINWLEFKDGKTVQPYTSSYNPLLQTGYNASLIAQSDSNSSSNNGNTFLASLLALIIPLRELLSTKPFYNVQGTKTRELTRIVIMTGNPVVAKKLIFIINALIPNHIFSFSISSSEFDDLNDNQNHNNHDDLTNTINEEIDTDDDNSSSRENLYSSKMNTGTKPIPIQTSKYSSSPSSSDNSLVGSTPSAKGWEIPRKARVSTTSIPKSKIETNAQIAPISVVSNSSKERQNSLSKSSSMSQLSSSLNSSLSNYSLTKFGGSFMEKWKNSFGSYTSNNSNPSNTFTNSHNTTGSSYNSSMMDSNEYFPPVYGGSLSKRNSIQSLRTPLPAIEQDEFTWHVNGSIINNTSGSNPINVSNGHASHSNGSILMTPTKLSRTQSMFDLYNMHSGHQNNPVREEKMNVVGFKNGPKNNLEIKRSKTGVYTPLINDNMVKNISEHNRDVIKLKCSEIMNMNVSLKYSDDDTLEAAPLSTFANLSQEFDDIDEFSIYKQKPLLPAVAFSDEFRSEFTVQSCPINPKLEAQVTTAMKNDLLFYQSNGGYEEIISRTVFISLRAREIKVIEMSFTD</sequence>
<evidence type="ECO:0000256" key="3">
    <source>
        <dbReference type="ARBA" id="ARBA00022448"/>
    </source>
</evidence>
<accession>A0A1E4SCH8</accession>
<dbReference type="RefSeq" id="XP_020062224.1">
    <property type="nucleotide sequence ID" value="XM_020208424.1"/>
</dbReference>
<dbReference type="OrthoDB" id="4063558at2759"/>
<keyword evidence="5" id="KW-0029">Amino-acid transport</keyword>
<evidence type="ECO:0000313" key="9">
    <source>
        <dbReference type="Proteomes" id="UP000094285"/>
    </source>
</evidence>
<dbReference type="GO" id="GO:0005737">
    <property type="term" value="C:cytoplasm"/>
    <property type="evidence" value="ECO:0007669"/>
    <property type="project" value="UniProtKB-ARBA"/>
</dbReference>
<feature type="compositionally biased region" description="Low complexity" evidence="6">
    <location>
        <begin position="594"/>
        <end position="604"/>
    </location>
</feature>
<evidence type="ECO:0000313" key="8">
    <source>
        <dbReference type="EMBL" id="ODV77102.1"/>
    </source>
</evidence>